<sequence length="190" mass="20764">MTERITIIAADTLAKNWGSLTNFTLDYRRRDGQVQRLQREIYDHGSAAAMLLFDPARETVLLVRQFRVPVHLNGDDPDLLEVCAGLLDGEAPEIAAAREALEETGHAPVSVTHVCNCYASPGSLTEKVSLFLGHYNAGTLRHAGGGLVEEGEEIELVELPLAEALDMIATGRIIDAKTIILLQHLALSRR</sequence>
<dbReference type="GO" id="GO:0005829">
    <property type="term" value="C:cytosol"/>
    <property type="evidence" value="ECO:0007669"/>
    <property type="project" value="TreeGrafter"/>
</dbReference>
<comment type="cofactor">
    <cofactor evidence="2 9">
        <name>Mg(2+)</name>
        <dbReference type="ChEBI" id="CHEBI:18420"/>
    </cofactor>
</comment>
<evidence type="ECO:0000256" key="4">
    <source>
        <dbReference type="ARBA" id="ARBA00011738"/>
    </source>
</evidence>
<dbReference type="InterPro" id="IPR015797">
    <property type="entry name" value="NUDIX_hydrolase-like_dom_sf"/>
</dbReference>
<dbReference type="STRING" id="1770058.A3840_02610"/>
<dbReference type="Proteomes" id="UP000078389">
    <property type="component" value="Unassembled WGS sequence"/>
</dbReference>
<keyword evidence="12" id="KW-1185">Reference proteome</keyword>
<comment type="caution">
    <text evidence="11">The sequence shown here is derived from an EMBL/GenBank/DDBJ whole genome shotgun (WGS) entry which is preliminary data.</text>
</comment>
<dbReference type="Pfam" id="PF00293">
    <property type="entry name" value="NUDIX"/>
    <property type="match status" value="1"/>
</dbReference>
<protein>
    <recommendedName>
        <fullName evidence="5">GDP-mannose pyrophosphatase</fullName>
    </recommendedName>
    <alternativeName>
        <fullName evidence="7">GDP-mannose hydrolase</fullName>
    </alternativeName>
    <alternativeName>
        <fullName evidence="8">GDPMK</fullName>
    </alternativeName>
</protein>
<feature type="binding site" evidence="9">
    <location>
        <position position="99"/>
    </location>
    <ligand>
        <name>Mg(2+)</name>
        <dbReference type="ChEBI" id="CHEBI:18420"/>
        <label>1</label>
    </ligand>
</feature>
<dbReference type="GO" id="GO:0006753">
    <property type="term" value="P:nucleoside phosphate metabolic process"/>
    <property type="evidence" value="ECO:0007669"/>
    <property type="project" value="TreeGrafter"/>
</dbReference>
<dbReference type="GO" id="GO:0019693">
    <property type="term" value="P:ribose phosphate metabolic process"/>
    <property type="evidence" value="ECO:0007669"/>
    <property type="project" value="TreeGrafter"/>
</dbReference>
<keyword evidence="9" id="KW-0479">Metal-binding</keyword>
<feature type="binding site" evidence="9">
    <location>
        <position position="84"/>
    </location>
    <ligand>
        <name>Mg(2+)</name>
        <dbReference type="ChEBI" id="CHEBI:18420"/>
        <label>1</label>
    </ligand>
</feature>
<name>A0A178I2M1_9HYPH</name>
<dbReference type="GO" id="GO:0046872">
    <property type="term" value="F:metal ion binding"/>
    <property type="evidence" value="ECO:0007669"/>
    <property type="project" value="UniProtKB-KW"/>
</dbReference>
<evidence type="ECO:0000313" key="12">
    <source>
        <dbReference type="Proteomes" id="UP000078389"/>
    </source>
</evidence>
<evidence type="ECO:0000313" key="11">
    <source>
        <dbReference type="EMBL" id="OAM79611.1"/>
    </source>
</evidence>
<dbReference type="CDD" id="cd24157">
    <property type="entry name" value="NUDIX_GDPMK"/>
    <property type="match status" value="1"/>
</dbReference>
<evidence type="ECO:0000256" key="6">
    <source>
        <dbReference type="ARBA" id="ARBA00022801"/>
    </source>
</evidence>
<dbReference type="GO" id="GO:0016818">
    <property type="term" value="F:hydrolase activity, acting on acid anhydrides, in phosphorus-containing anhydrides"/>
    <property type="evidence" value="ECO:0007669"/>
    <property type="project" value="InterPro"/>
</dbReference>
<dbReference type="RefSeq" id="WP_067451417.1">
    <property type="nucleotide sequence ID" value="NZ_LVVY01000062.1"/>
</dbReference>
<evidence type="ECO:0000256" key="9">
    <source>
        <dbReference type="PIRSR" id="PIRSR604385-2"/>
    </source>
</evidence>
<evidence type="ECO:0000256" key="7">
    <source>
        <dbReference type="ARBA" id="ARBA00032162"/>
    </source>
</evidence>
<dbReference type="Gene3D" id="3.90.79.10">
    <property type="entry name" value="Nucleoside Triphosphate Pyrophosphohydrolase"/>
    <property type="match status" value="1"/>
</dbReference>
<organism evidence="11 12">
    <name type="scientific">Devosia elaeis</name>
    <dbReference type="NCBI Taxonomy" id="1770058"/>
    <lineage>
        <taxon>Bacteria</taxon>
        <taxon>Pseudomonadati</taxon>
        <taxon>Pseudomonadota</taxon>
        <taxon>Alphaproteobacteria</taxon>
        <taxon>Hyphomicrobiales</taxon>
        <taxon>Devosiaceae</taxon>
        <taxon>Devosia</taxon>
    </lineage>
</organism>
<feature type="binding site" evidence="9">
    <location>
        <position position="152"/>
    </location>
    <ligand>
        <name>Mg(2+)</name>
        <dbReference type="ChEBI" id="CHEBI:18420"/>
        <label>1</label>
    </ligand>
</feature>
<accession>A0A178I2M1</accession>
<evidence type="ECO:0000259" key="10">
    <source>
        <dbReference type="PROSITE" id="PS51462"/>
    </source>
</evidence>
<evidence type="ECO:0000256" key="2">
    <source>
        <dbReference type="ARBA" id="ARBA00001946"/>
    </source>
</evidence>
<evidence type="ECO:0000256" key="5">
    <source>
        <dbReference type="ARBA" id="ARBA00016377"/>
    </source>
</evidence>
<keyword evidence="6" id="KW-0378">Hydrolase</keyword>
<dbReference type="PANTHER" id="PTHR11839">
    <property type="entry name" value="UDP/ADP-SUGAR PYROPHOSPHATASE"/>
    <property type="match status" value="1"/>
</dbReference>
<reference evidence="11 12" key="1">
    <citation type="submission" date="2016-03" db="EMBL/GenBank/DDBJ databases">
        <title>Genome sequencing of Devosia sp. S37.</title>
        <authorList>
            <person name="Mohd Nor M."/>
        </authorList>
    </citation>
    <scope>NUCLEOTIDE SEQUENCE [LARGE SCALE GENOMIC DNA]</scope>
    <source>
        <strain evidence="11 12">S37</strain>
    </source>
</reference>
<dbReference type="AlphaFoldDB" id="A0A178I2M1"/>
<proteinExistence type="inferred from homology"/>
<feature type="domain" description="Nudix hydrolase" evidence="10">
    <location>
        <begin position="43"/>
        <end position="181"/>
    </location>
</feature>
<dbReference type="SUPFAM" id="SSF55811">
    <property type="entry name" value="Nudix"/>
    <property type="match status" value="1"/>
</dbReference>
<comment type="similarity">
    <text evidence="3">Belongs to the Nudix hydrolase family. NudK subfamily.</text>
</comment>
<evidence type="ECO:0000256" key="8">
    <source>
        <dbReference type="ARBA" id="ARBA00032272"/>
    </source>
</evidence>
<dbReference type="InterPro" id="IPR000086">
    <property type="entry name" value="NUDIX_hydrolase_dom"/>
</dbReference>
<feature type="binding site" evidence="9">
    <location>
        <position position="103"/>
    </location>
    <ligand>
        <name>Mg(2+)</name>
        <dbReference type="ChEBI" id="CHEBI:18420"/>
        <label>1</label>
    </ligand>
</feature>
<dbReference type="PANTHER" id="PTHR11839:SF18">
    <property type="entry name" value="NUDIX HYDROLASE DOMAIN-CONTAINING PROTEIN"/>
    <property type="match status" value="1"/>
</dbReference>
<gene>
    <name evidence="11" type="ORF">A3840_02610</name>
</gene>
<dbReference type="InterPro" id="IPR004385">
    <property type="entry name" value="NDP_pyrophosphatase"/>
</dbReference>
<dbReference type="OrthoDB" id="5292471at2"/>
<dbReference type="PROSITE" id="PS51462">
    <property type="entry name" value="NUDIX"/>
    <property type="match status" value="1"/>
</dbReference>
<keyword evidence="9" id="KW-0460">Magnesium</keyword>
<dbReference type="EMBL" id="LVVY01000062">
    <property type="protein sequence ID" value="OAM79611.1"/>
    <property type="molecule type" value="Genomic_DNA"/>
</dbReference>
<comment type="subunit">
    <text evidence="4">Homodimer.</text>
</comment>
<comment type="catalytic activity">
    <reaction evidence="1">
        <text>GDP-alpha-D-mannose + H2O = alpha-D-mannose 1-phosphate + GMP + 2 H(+)</text>
        <dbReference type="Rhea" id="RHEA:27978"/>
        <dbReference type="ChEBI" id="CHEBI:15377"/>
        <dbReference type="ChEBI" id="CHEBI:15378"/>
        <dbReference type="ChEBI" id="CHEBI:57527"/>
        <dbReference type="ChEBI" id="CHEBI:58115"/>
        <dbReference type="ChEBI" id="CHEBI:58409"/>
    </reaction>
</comment>
<evidence type="ECO:0000256" key="1">
    <source>
        <dbReference type="ARBA" id="ARBA00000847"/>
    </source>
</evidence>
<evidence type="ECO:0000256" key="3">
    <source>
        <dbReference type="ARBA" id="ARBA00007275"/>
    </source>
</evidence>
<dbReference type="NCBIfam" id="TIGR00052">
    <property type="entry name" value="nudix-type nucleoside diphosphatase, YffH/AdpP family"/>
    <property type="match status" value="1"/>
</dbReference>